<organism evidence="1 2">
    <name type="scientific">Oreochromis niloticus</name>
    <name type="common">Nile tilapia</name>
    <name type="synonym">Tilapia nilotica</name>
    <dbReference type="NCBI Taxonomy" id="8128"/>
    <lineage>
        <taxon>Eukaryota</taxon>
        <taxon>Metazoa</taxon>
        <taxon>Chordata</taxon>
        <taxon>Craniata</taxon>
        <taxon>Vertebrata</taxon>
        <taxon>Euteleostomi</taxon>
        <taxon>Actinopterygii</taxon>
        <taxon>Neopterygii</taxon>
        <taxon>Teleostei</taxon>
        <taxon>Neoteleostei</taxon>
        <taxon>Acanthomorphata</taxon>
        <taxon>Ovalentaria</taxon>
        <taxon>Cichlomorphae</taxon>
        <taxon>Cichliformes</taxon>
        <taxon>Cichlidae</taxon>
        <taxon>African cichlids</taxon>
        <taxon>Pseudocrenilabrinae</taxon>
        <taxon>Oreochromini</taxon>
        <taxon>Oreochromis</taxon>
    </lineage>
</organism>
<dbReference type="InParanoid" id="A0A669F4T8"/>
<reference evidence="1" key="3">
    <citation type="submission" date="2025-09" db="UniProtKB">
        <authorList>
            <consortium name="Ensembl"/>
        </authorList>
    </citation>
    <scope>IDENTIFICATION</scope>
</reference>
<proteinExistence type="predicted"/>
<reference evidence="2" key="1">
    <citation type="submission" date="2012-01" db="EMBL/GenBank/DDBJ databases">
        <title>The Genome Sequence of Oreochromis niloticus (Nile Tilapia).</title>
        <authorList>
            <consortium name="Broad Institute Genome Assembly Team"/>
            <consortium name="Broad Institute Sequencing Platform"/>
            <person name="Di Palma F."/>
            <person name="Johnson J."/>
            <person name="Lander E.S."/>
            <person name="Lindblad-Toh K."/>
        </authorList>
    </citation>
    <scope>NUCLEOTIDE SEQUENCE [LARGE SCALE GENOMIC DNA]</scope>
</reference>
<name>A0A669F4T8_ORENI</name>
<dbReference type="Proteomes" id="UP000005207">
    <property type="component" value="Linkage group LG14"/>
</dbReference>
<evidence type="ECO:0000313" key="1">
    <source>
        <dbReference type="Ensembl" id="ENSONIP00000078048.1"/>
    </source>
</evidence>
<protein>
    <submittedName>
        <fullName evidence="1">Uncharacterized protein</fullName>
    </submittedName>
</protein>
<reference evidence="1" key="2">
    <citation type="submission" date="2025-08" db="UniProtKB">
        <authorList>
            <consortium name="Ensembl"/>
        </authorList>
    </citation>
    <scope>IDENTIFICATION</scope>
</reference>
<dbReference type="Ensembl" id="ENSONIT00000082715.1">
    <property type="protein sequence ID" value="ENSONIP00000078048.1"/>
    <property type="gene ID" value="ENSONIG00000041571.1"/>
</dbReference>
<sequence length="68" mass="8008">MDVRPGEHFVLFKCLCCRHSDTLFLSAPYHRCGVIRKGARRVRELGEARVNLVHWVDARYQQLSHLFL</sequence>
<dbReference type="AlphaFoldDB" id="A0A669F4T8"/>
<keyword evidence="2" id="KW-1185">Reference proteome</keyword>
<evidence type="ECO:0000313" key="2">
    <source>
        <dbReference type="Proteomes" id="UP000005207"/>
    </source>
</evidence>
<accession>A0A669F4T8</accession>